<sequence length="602" mass="68149">MAGEGEAKTLEETPTWAVAAVCFFLILISIFIEHLLHLLAKVYINIYTQNLNLQYSEILDIQLRIILISIHRSGNINFPLCFWAHSISTRKGGSTSFKLCTRSKQPVANICIPKSAGETFLPCGGVDSSDWSEEEAKCAEQGQASLLSREGMRQLQYLIFVLASFHCISSIFTFGLGMAKVNFIFFLSLLTFDVFHDLLLNEKMGILGGRDKDTGLSICNRSQEVPAQSSNTIWEAASEILACFLGQFYGSVSKVDYLTLRHGFIMAHFDQDNSFDFQKYIRRALDKDFGVLVGISFWIWMFSISFIFFNAHKFYSHYWLPFIPLLMLLLVGTKLQAIITLMCLDSHDKSLVVEGTILVRPSDHFFWFGRPKLLLHFIQFILFQNSFQLAFFTWTWYKFGFRSCFHRRTEDIVITLGMGLSVHFLCGYVTLPLYALVTQMGSSMRTAVFTENVVEGLKRWRAKARQNLKISHSARPSLDASVDPSLSIDTSPSFSLSASYSIDPIRPLDRDHVTIEVIDASVDPSLSIDTSPSFSLSASYSIDPIRPLDRDHVTIEVIDEAKHNDEQPGEPKRNDSFEGFNVSNAAPAMEKQSARFINTWQL</sequence>
<evidence type="ECO:0000313" key="12">
    <source>
        <dbReference type="Proteomes" id="UP000886885"/>
    </source>
</evidence>
<dbReference type="EMBL" id="JAAWWB010000021">
    <property type="protein sequence ID" value="KAG6756068.1"/>
    <property type="molecule type" value="Genomic_DNA"/>
</dbReference>
<evidence type="ECO:0000256" key="6">
    <source>
        <dbReference type="ARBA" id="ARBA00023136"/>
    </source>
</evidence>
<evidence type="ECO:0000256" key="7">
    <source>
        <dbReference type="ARBA" id="ARBA00023265"/>
    </source>
</evidence>
<keyword evidence="7 8" id="KW-0568">Pathogenesis-related protein</keyword>
<name>A0A8X7YMN0_POPTO</name>
<dbReference type="AlphaFoldDB" id="A0A8X7YMN0"/>
<feature type="transmembrane region" description="Helical" evidence="10">
    <location>
        <begin position="157"/>
        <end position="177"/>
    </location>
</feature>
<evidence type="ECO:0000313" key="11">
    <source>
        <dbReference type="EMBL" id="KAG6756068.1"/>
    </source>
</evidence>
<comment type="domain">
    <text evidence="8">The C-terminus contains a calmodulin-binding domain, which binds calmodulin in a calcium-dependent fashion.</text>
</comment>
<dbReference type="InterPro" id="IPR004326">
    <property type="entry name" value="Mlo"/>
</dbReference>
<dbReference type="PANTHER" id="PTHR31942">
    <property type="entry name" value="MLO-LIKE PROTEIN 1"/>
    <property type="match status" value="1"/>
</dbReference>
<feature type="transmembrane region" description="Helical" evidence="10">
    <location>
        <begin position="373"/>
        <end position="397"/>
    </location>
</feature>
<organism evidence="11 12">
    <name type="scientific">Populus tomentosa</name>
    <name type="common">Chinese white poplar</name>
    <dbReference type="NCBI Taxonomy" id="118781"/>
    <lineage>
        <taxon>Eukaryota</taxon>
        <taxon>Viridiplantae</taxon>
        <taxon>Streptophyta</taxon>
        <taxon>Embryophyta</taxon>
        <taxon>Tracheophyta</taxon>
        <taxon>Spermatophyta</taxon>
        <taxon>Magnoliopsida</taxon>
        <taxon>eudicotyledons</taxon>
        <taxon>Gunneridae</taxon>
        <taxon>Pentapetalae</taxon>
        <taxon>rosids</taxon>
        <taxon>fabids</taxon>
        <taxon>Malpighiales</taxon>
        <taxon>Salicaceae</taxon>
        <taxon>Saliceae</taxon>
        <taxon>Populus</taxon>
    </lineage>
</organism>
<keyword evidence="4 8" id="KW-0611">Plant defense</keyword>
<evidence type="ECO:0000256" key="5">
    <source>
        <dbReference type="ARBA" id="ARBA00022989"/>
    </source>
</evidence>
<comment type="similarity">
    <text evidence="2 8">Belongs to the MLO family.</text>
</comment>
<comment type="subcellular location">
    <subcellularLocation>
        <location evidence="1 8">Membrane</location>
        <topology evidence="1 8">Multi-pass membrane protein</topology>
    </subcellularLocation>
</comment>
<keyword evidence="12" id="KW-1185">Reference proteome</keyword>
<feature type="region of interest" description="Disordered" evidence="9">
    <location>
        <begin position="561"/>
        <end position="580"/>
    </location>
</feature>
<dbReference type="PANTHER" id="PTHR31942:SF72">
    <property type="entry name" value="MLO-LIKE PROTEIN"/>
    <property type="match status" value="1"/>
</dbReference>
<comment type="function">
    <text evidence="8">May be involved in modulation of pathogen defense and leaf cell death.</text>
</comment>
<keyword evidence="6 8" id="KW-0472">Membrane</keyword>
<dbReference type="GO" id="GO:0016020">
    <property type="term" value="C:membrane"/>
    <property type="evidence" value="ECO:0007669"/>
    <property type="project" value="UniProtKB-SubCell"/>
</dbReference>
<accession>A0A8X7YMN0</accession>
<gene>
    <name evidence="8" type="primary">MLO</name>
    <name evidence="11" type="ORF">POTOM_039487</name>
</gene>
<evidence type="ECO:0000256" key="4">
    <source>
        <dbReference type="ARBA" id="ARBA00022821"/>
    </source>
</evidence>
<evidence type="ECO:0000256" key="3">
    <source>
        <dbReference type="ARBA" id="ARBA00022692"/>
    </source>
</evidence>
<dbReference type="Proteomes" id="UP000886885">
    <property type="component" value="Chromosome 11A"/>
</dbReference>
<evidence type="ECO:0000256" key="10">
    <source>
        <dbReference type="SAM" id="Phobius"/>
    </source>
</evidence>
<evidence type="ECO:0000256" key="1">
    <source>
        <dbReference type="ARBA" id="ARBA00004141"/>
    </source>
</evidence>
<evidence type="ECO:0000256" key="8">
    <source>
        <dbReference type="RuleBase" id="RU280816"/>
    </source>
</evidence>
<feature type="compositionally biased region" description="Basic and acidic residues" evidence="9">
    <location>
        <begin position="561"/>
        <end position="576"/>
    </location>
</feature>
<dbReference type="GO" id="GO:0006952">
    <property type="term" value="P:defense response"/>
    <property type="evidence" value="ECO:0007669"/>
    <property type="project" value="UniProtKB-KW"/>
</dbReference>
<keyword evidence="8" id="KW-0112">Calmodulin-binding</keyword>
<feature type="transmembrane region" description="Helical" evidence="10">
    <location>
        <begin position="412"/>
        <end position="437"/>
    </location>
</feature>
<keyword evidence="5 8" id="KW-1133">Transmembrane helix</keyword>
<feature type="transmembrane region" description="Helical" evidence="10">
    <location>
        <begin position="289"/>
        <end position="309"/>
    </location>
</feature>
<keyword evidence="3 8" id="KW-0812">Transmembrane</keyword>
<dbReference type="GO" id="GO:0005516">
    <property type="term" value="F:calmodulin binding"/>
    <property type="evidence" value="ECO:0007669"/>
    <property type="project" value="UniProtKB-KW"/>
</dbReference>
<protein>
    <recommendedName>
        <fullName evidence="8">MLO-like protein</fullName>
    </recommendedName>
</protein>
<evidence type="ECO:0000256" key="9">
    <source>
        <dbReference type="SAM" id="MobiDB-lite"/>
    </source>
</evidence>
<dbReference type="Pfam" id="PF03094">
    <property type="entry name" value="Mlo"/>
    <property type="match status" value="3"/>
</dbReference>
<dbReference type="OrthoDB" id="1388414at2759"/>
<feature type="transmembrane region" description="Helical" evidence="10">
    <location>
        <begin position="16"/>
        <end position="36"/>
    </location>
</feature>
<feature type="transmembrane region" description="Helical" evidence="10">
    <location>
        <begin position="321"/>
        <end position="344"/>
    </location>
</feature>
<evidence type="ECO:0000256" key="2">
    <source>
        <dbReference type="ARBA" id="ARBA00006574"/>
    </source>
</evidence>
<comment type="caution">
    <text evidence="11">The sequence shown here is derived from an EMBL/GenBank/DDBJ whole genome shotgun (WGS) entry which is preliminary data.</text>
</comment>
<reference evidence="11" key="1">
    <citation type="journal article" date="2020" name="bioRxiv">
        <title>Hybrid origin of Populus tomentosa Carr. identified through genome sequencing and phylogenomic analysis.</title>
        <authorList>
            <person name="An X."/>
            <person name="Gao K."/>
            <person name="Chen Z."/>
            <person name="Li J."/>
            <person name="Yang X."/>
            <person name="Yang X."/>
            <person name="Zhou J."/>
            <person name="Guo T."/>
            <person name="Zhao T."/>
            <person name="Huang S."/>
            <person name="Miao D."/>
            <person name="Khan W.U."/>
            <person name="Rao P."/>
            <person name="Ye M."/>
            <person name="Lei B."/>
            <person name="Liao W."/>
            <person name="Wang J."/>
            <person name="Ji L."/>
            <person name="Li Y."/>
            <person name="Guo B."/>
            <person name="Mustafa N.S."/>
            <person name="Li S."/>
            <person name="Yun Q."/>
            <person name="Keller S.R."/>
            <person name="Mao J."/>
            <person name="Zhang R."/>
            <person name="Strauss S.H."/>
        </authorList>
    </citation>
    <scope>NUCLEOTIDE SEQUENCE</scope>
    <source>
        <strain evidence="11">GM15</strain>
        <tissue evidence="11">Leaf</tissue>
    </source>
</reference>
<proteinExistence type="inferred from homology"/>